<dbReference type="InterPro" id="IPR051122">
    <property type="entry name" value="SDR_DHRS6-like"/>
</dbReference>
<dbReference type="NCBIfam" id="NF005754">
    <property type="entry name" value="PRK07578.1"/>
    <property type="match status" value="1"/>
</dbReference>
<evidence type="ECO:0000256" key="2">
    <source>
        <dbReference type="ARBA" id="ARBA00023002"/>
    </source>
</evidence>
<evidence type="ECO:0000256" key="1">
    <source>
        <dbReference type="ARBA" id="ARBA00006484"/>
    </source>
</evidence>
<proteinExistence type="inferred from homology"/>
<keyword evidence="5" id="KW-1185">Reference proteome</keyword>
<dbReference type="Gene3D" id="3.40.50.720">
    <property type="entry name" value="NAD(P)-binding Rossmann-like Domain"/>
    <property type="match status" value="1"/>
</dbReference>
<dbReference type="PRINTS" id="PR00081">
    <property type="entry name" value="GDHRDH"/>
</dbReference>
<evidence type="ECO:0000313" key="5">
    <source>
        <dbReference type="Proteomes" id="UP000321532"/>
    </source>
</evidence>
<dbReference type="RefSeq" id="WP_146894662.1">
    <property type="nucleotide sequence ID" value="NZ_BJYS01000001.1"/>
</dbReference>
<dbReference type="InterPro" id="IPR001509">
    <property type="entry name" value="Epimerase_deHydtase"/>
</dbReference>
<dbReference type="AlphaFoldDB" id="A0A512ASU2"/>
<evidence type="ECO:0000259" key="3">
    <source>
        <dbReference type="Pfam" id="PF01370"/>
    </source>
</evidence>
<name>A0A512ASU2_9BACT</name>
<dbReference type="OrthoDB" id="9787486at2"/>
<accession>A0A512ASU2</accession>
<dbReference type="GO" id="GO:0016491">
    <property type="term" value="F:oxidoreductase activity"/>
    <property type="evidence" value="ECO:0007669"/>
    <property type="project" value="UniProtKB-KW"/>
</dbReference>
<comment type="similarity">
    <text evidence="1">Belongs to the short-chain dehydrogenases/reductases (SDR) family.</text>
</comment>
<dbReference type="EMBL" id="BJYS01000001">
    <property type="protein sequence ID" value="GEO02637.1"/>
    <property type="molecule type" value="Genomic_DNA"/>
</dbReference>
<gene>
    <name evidence="4" type="ORF">AAE02nite_03010</name>
</gene>
<feature type="domain" description="NAD-dependent epimerase/dehydratase" evidence="3">
    <location>
        <begin position="3"/>
        <end position="78"/>
    </location>
</feature>
<dbReference type="Proteomes" id="UP000321532">
    <property type="component" value="Unassembled WGS sequence"/>
</dbReference>
<dbReference type="Pfam" id="PF01370">
    <property type="entry name" value="Epimerase"/>
    <property type="match status" value="1"/>
</dbReference>
<dbReference type="CDD" id="cd11731">
    <property type="entry name" value="Lin1944_like_SDR_c"/>
    <property type="match status" value="1"/>
</dbReference>
<sequence>MKIVVLGATGTIGKAVMELLQSKGHEVIAAARSTSPSIDITDPASIDRFYAQVGEVDAIVSVAGEAAFVQVDKLTDEQVQLSINSKLLGQINMVRKGLTRLRPNGVAVITGGFLAYIPAPQTAMIAMVNAGLEGFTKAAALDLTEGRRILIVHPPWVAETAAALGMDPSPWPNAAKTAEAYLTAIEGTKTGKPIFVEGFTPSGS</sequence>
<dbReference type="SUPFAM" id="SSF51735">
    <property type="entry name" value="NAD(P)-binding Rossmann-fold domains"/>
    <property type="match status" value="1"/>
</dbReference>
<keyword evidence="2" id="KW-0560">Oxidoreductase</keyword>
<dbReference type="InterPro" id="IPR002347">
    <property type="entry name" value="SDR_fam"/>
</dbReference>
<reference evidence="4 5" key="1">
    <citation type="submission" date="2019-07" db="EMBL/GenBank/DDBJ databases">
        <title>Whole genome shotgun sequence of Adhaeribacter aerolatus NBRC 106133.</title>
        <authorList>
            <person name="Hosoyama A."/>
            <person name="Uohara A."/>
            <person name="Ohji S."/>
            <person name="Ichikawa N."/>
        </authorList>
    </citation>
    <scope>NUCLEOTIDE SEQUENCE [LARGE SCALE GENOMIC DNA]</scope>
    <source>
        <strain evidence="4 5">NBRC 106133</strain>
    </source>
</reference>
<protein>
    <submittedName>
        <fullName evidence="4">Short chain dehydrogenase</fullName>
    </submittedName>
</protein>
<organism evidence="4 5">
    <name type="scientific">Adhaeribacter aerolatus</name>
    <dbReference type="NCBI Taxonomy" id="670289"/>
    <lineage>
        <taxon>Bacteria</taxon>
        <taxon>Pseudomonadati</taxon>
        <taxon>Bacteroidota</taxon>
        <taxon>Cytophagia</taxon>
        <taxon>Cytophagales</taxon>
        <taxon>Hymenobacteraceae</taxon>
        <taxon>Adhaeribacter</taxon>
    </lineage>
</organism>
<evidence type="ECO:0000313" key="4">
    <source>
        <dbReference type="EMBL" id="GEO02637.1"/>
    </source>
</evidence>
<dbReference type="PANTHER" id="PTHR43477">
    <property type="entry name" value="DIHYDROANTICAPSIN 7-DEHYDROGENASE"/>
    <property type="match status" value="1"/>
</dbReference>
<comment type="caution">
    <text evidence="4">The sequence shown here is derived from an EMBL/GenBank/DDBJ whole genome shotgun (WGS) entry which is preliminary data.</text>
</comment>
<dbReference type="InterPro" id="IPR036291">
    <property type="entry name" value="NAD(P)-bd_dom_sf"/>
</dbReference>
<dbReference type="PANTHER" id="PTHR43477:SF1">
    <property type="entry name" value="DIHYDROANTICAPSIN 7-DEHYDROGENASE"/>
    <property type="match status" value="1"/>
</dbReference>